<gene>
    <name evidence="1" type="ORF">BPA01_09990</name>
</gene>
<name>A0A4Y3PJW2_BREPA</name>
<reference evidence="1 2" key="1">
    <citation type="submission" date="2019-06" db="EMBL/GenBank/DDBJ databases">
        <title>Whole genome shotgun sequence of Brevibacillus parabrevis NBRC 12334.</title>
        <authorList>
            <person name="Hosoyama A."/>
            <person name="Uohara A."/>
            <person name="Ohji S."/>
            <person name="Ichikawa N."/>
        </authorList>
    </citation>
    <scope>NUCLEOTIDE SEQUENCE [LARGE SCALE GENOMIC DNA]</scope>
    <source>
        <strain evidence="1 2">NBRC 12334</strain>
    </source>
</reference>
<sequence>MLVLGIILILLTVAVAIAIGYRANESVRKFDENEHESFIGSRTNS</sequence>
<evidence type="ECO:0000313" key="1">
    <source>
        <dbReference type="EMBL" id="GEB31419.1"/>
    </source>
</evidence>
<dbReference type="EMBL" id="BJMH01000004">
    <property type="protein sequence ID" value="GEB31419.1"/>
    <property type="molecule type" value="Genomic_DNA"/>
</dbReference>
<dbReference type="RefSeq" id="WP_167470353.1">
    <property type="nucleotide sequence ID" value="NZ_BJMH01000004.1"/>
</dbReference>
<accession>A0A4Y3PJW2</accession>
<evidence type="ECO:0000313" key="2">
    <source>
        <dbReference type="Proteomes" id="UP000316882"/>
    </source>
</evidence>
<dbReference type="Proteomes" id="UP000316882">
    <property type="component" value="Unassembled WGS sequence"/>
</dbReference>
<organism evidence="1 2">
    <name type="scientific">Brevibacillus parabrevis</name>
    <dbReference type="NCBI Taxonomy" id="54914"/>
    <lineage>
        <taxon>Bacteria</taxon>
        <taxon>Bacillati</taxon>
        <taxon>Bacillota</taxon>
        <taxon>Bacilli</taxon>
        <taxon>Bacillales</taxon>
        <taxon>Paenibacillaceae</taxon>
        <taxon>Brevibacillus</taxon>
    </lineage>
</organism>
<proteinExistence type="predicted"/>
<keyword evidence="2" id="KW-1185">Reference proteome</keyword>
<dbReference type="AlphaFoldDB" id="A0A4Y3PJW2"/>
<dbReference type="GeneID" id="87613944"/>
<protein>
    <submittedName>
        <fullName evidence="1">Uncharacterized protein</fullName>
    </submittedName>
</protein>
<comment type="caution">
    <text evidence="1">The sequence shown here is derived from an EMBL/GenBank/DDBJ whole genome shotgun (WGS) entry which is preliminary data.</text>
</comment>